<protein>
    <recommendedName>
        <fullName evidence="3">Rx N-terminal domain-containing protein</fullName>
    </recommendedName>
</protein>
<dbReference type="OrthoDB" id="692486at2759"/>
<keyword evidence="2" id="KW-1185">Reference proteome</keyword>
<dbReference type="EMBL" id="JAAALK010000282">
    <property type="protein sequence ID" value="KAG8077757.1"/>
    <property type="molecule type" value="Genomic_DNA"/>
</dbReference>
<gene>
    <name evidence="1" type="ORF">GUJ93_ZPchr0007g5154</name>
</gene>
<accession>A0A8J5T0E2</accession>
<name>A0A8J5T0E2_ZIZPA</name>
<dbReference type="AlphaFoldDB" id="A0A8J5T0E2"/>
<dbReference type="PANTHER" id="PTHR33377:SF36">
    <property type="entry name" value="OS01G0720900 PROTEIN"/>
    <property type="match status" value="1"/>
</dbReference>
<comment type="caution">
    <text evidence="1">The sequence shown here is derived from an EMBL/GenBank/DDBJ whole genome shotgun (WGS) entry which is preliminary data.</text>
</comment>
<proteinExistence type="predicted"/>
<reference evidence="1" key="2">
    <citation type="submission" date="2021-02" db="EMBL/GenBank/DDBJ databases">
        <authorList>
            <person name="Kimball J.A."/>
            <person name="Haas M.W."/>
            <person name="Macchietto M."/>
            <person name="Kono T."/>
            <person name="Duquette J."/>
            <person name="Shao M."/>
        </authorList>
    </citation>
    <scope>NUCLEOTIDE SEQUENCE</scope>
    <source>
        <tissue evidence="1">Fresh leaf tissue</tissue>
    </source>
</reference>
<evidence type="ECO:0008006" key="3">
    <source>
        <dbReference type="Google" id="ProtNLM"/>
    </source>
</evidence>
<evidence type="ECO:0000313" key="1">
    <source>
        <dbReference type="EMBL" id="KAG8077757.1"/>
    </source>
</evidence>
<sequence>MEVLVTAVVGDLVSRSVSFFVDKLYRHKVSRGEDLLCLQCLLQRIETVVLEAEGRHITNQAMLRQLQMLREGMYRGYYLVDAIKH</sequence>
<dbReference type="PANTHER" id="PTHR33377">
    <property type="entry name" value="OS10G0134700 PROTEIN-RELATED"/>
    <property type="match status" value="1"/>
</dbReference>
<evidence type="ECO:0000313" key="2">
    <source>
        <dbReference type="Proteomes" id="UP000729402"/>
    </source>
</evidence>
<reference evidence="1" key="1">
    <citation type="journal article" date="2021" name="bioRxiv">
        <title>Whole Genome Assembly and Annotation of Northern Wild Rice, Zizania palustris L., Supports a Whole Genome Duplication in the Zizania Genus.</title>
        <authorList>
            <person name="Haas M."/>
            <person name="Kono T."/>
            <person name="Macchietto M."/>
            <person name="Millas R."/>
            <person name="McGilp L."/>
            <person name="Shao M."/>
            <person name="Duquette J."/>
            <person name="Hirsch C.N."/>
            <person name="Kimball J."/>
        </authorList>
    </citation>
    <scope>NUCLEOTIDE SEQUENCE</scope>
    <source>
        <tissue evidence="1">Fresh leaf tissue</tissue>
    </source>
</reference>
<organism evidence="1 2">
    <name type="scientific">Zizania palustris</name>
    <name type="common">Northern wild rice</name>
    <dbReference type="NCBI Taxonomy" id="103762"/>
    <lineage>
        <taxon>Eukaryota</taxon>
        <taxon>Viridiplantae</taxon>
        <taxon>Streptophyta</taxon>
        <taxon>Embryophyta</taxon>
        <taxon>Tracheophyta</taxon>
        <taxon>Spermatophyta</taxon>
        <taxon>Magnoliopsida</taxon>
        <taxon>Liliopsida</taxon>
        <taxon>Poales</taxon>
        <taxon>Poaceae</taxon>
        <taxon>BOP clade</taxon>
        <taxon>Oryzoideae</taxon>
        <taxon>Oryzeae</taxon>
        <taxon>Zizaniinae</taxon>
        <taxon>Zizania</taxon>
    </lineage>
</organism>
<dbReference type="Proteomes" id="UP000729402">
    <property type="component" value="Unassembled WGS sequence"/>
</dbReference>